<dbReference type="InterPro" id="IPR000182">
    <property type="entry name" value="GNAT_dom"/>
</dbReference>
<feature type="domain" description="N-acetyltransferase" evidence="1">
    <location>
        <begin position="96"/>
        <end position="225"/>
    </location>
</feature>
<dbReference type="CDD" id="cd04301">
    <property type="entry name" value="NAT_SF"/>
    <property type="match status" value="1"/>
</dbReference>
<dbReference type="Pfam" id="PF13508">
    <property type="entry name" value="Acetyltransf_7"/>
    <property type="match status" value="1"/>
</dbReference>
<organism evidence="2 3">
    <name type="scientific">Seiridium unicorne</name>
    <dbReference type="NCBI Taxonomy" id="138068"/>
    <lineage>
        <taxon>Eukaryota</taxon>
        <taxon>Fungi</taxon>
        <taxon>Dikarya</taxon>
        <taxon>Ascomycota</taxon>
        <taxon>Pezizomycotina</taxon>
        <taxon>Sordariomycetes</taxon>
        <taxon>Xylariomycetidae</taxon>
        <taxon>Amphisphaeriales</taxon>
        <taxon>Sporocadaceae</taxon>
        <taxon>Seiridium</taxon>
    </lineage>
</organism>
<dbReference type="EMBL" id="JARVKF010000057">
    <property type="protein sequence ID" value="KAK9423943.1"/>
    <property type="molecule type" value="Genomic_DNA"/>
</dbReference>
<gene>
    <name evidence="2" type="ORF">SUNI508_03959</name>
</gene>
<name>A0ABR2VBE1_9PEZI</name>
<proteinExistence type="predicted"/>
<dbReference type="InterPro" id="IPR052523">
    <property type="entry name" value="Trichothecene_AcTrans"/>
</dbReference>
<protein>
    <submittedName>
        <fullName evidence="2">N-acetyltransferase domain-containing protein</fullName>
    </submittedName>
</protein>
<dbReference type="PANTHER" id="PTHR42791">
    <property type="entry name" value="GNAT FAMILY ACETYLTRANSFERASE"/>
    <property type="match status" value="1"/>
</dbReference>
<sequence length="229" mass="25546">MTSTIANVSVHSATKDDLDALVKIQFAALGQFGPEPLISGDDTTENRSIMTKRHAQHMDANPELVIAKAQLVDGKIAGFCMFYFPGQGDAGPEQERTPTPLRPLSADPAWAQISVEAPWIEEAERRRKAEGFLRFIHQEVQKHVGGRKCAYVRYMCVDPSFQRQGIGKALMMWACVKLDKLKLDAYLEASPAGEGLYRQFGFEIIGHSKGDFEDGLAVEYLHMWRMANS</sequence>
<dbReference type="PANTHER" id="PTHR42791:SF1">
    <property type="entry name" value="N-ACETYLTRANSFERASE DOMAIN-CONTAINING PROTEIN"/>
    <property type="match status" value="1"/>
</dbReference>
<dbReference type="Gene3D" id="3.40.630.30">
    <property type="match status" value="1"/>
</dbReference>
<keyword evidence="3" id="KW-1185">Reference proteome</keyword>
<accession>A0ABR2VBE1</accession>
<dbReference type="Proteomes" id="UP001408356">
    <property type="component" value="Unassembled WGS sequence"/>
</dbReference>
<evidence type="ECO:0000259" key="1">
    <source>
        <dbReference type="PROSITE" id="PS51186"/>
    </source>
</evidence>
<evidence type="ECO:0000313" key="2">
    <source>
        <dbReference type="EMBL" id="KAK9423943.1"/>
    </source>
</evidence>
<dbReference type="SUPFAM" id="SSF55729">
    <property type="entry name" value="Acyl-CoA N-acyltransferases (Nat)"/>
    <property type="match status" value="1"/>
</dbReference>
<dbReference type="PROSITE" id="PS51186">
    <property type="entry name" value="GNAT"/>
    <property type="match status" value="1"/>
</dbReference>
<reference evidence="2 3" key="1">
    <citation type="journal article" date="2024" name="J. Plant Pathol.">
        <title>Sequence and assembly of the genome of Seiridium unicorne, isolate CBS 538.82, causal agent of cypress canker disease.</title>
        <authorList>
            <person name="Scali E."/>
            <person name="Rocca G.D."/>
            <person name="Danti R."/>
            <person name="Garbelotto M."/>
            <person name="Barberini S."/>
            <person name="Baroncelli R."/>
            <person name="Emiliani G."/>
        </authorList>
    </citation>
    <scope>NUCLEOTIDE SEQUENCE [LARGE SCALE GENOMIC DNA]</scope>
    <source>
        <strain evidence="2 3">BM-138-508</strain>
    </source>
</reference>
<evidence type="ECO:0000313" key="3">
    <source>
        <dbReference type="Proteomes" id="UP001408356"/>
    </source>
</evidence>
<comment type="caution">
    <text evidence="2">The sequence shown here is derived from an EMBL/GenBank/DDBJ whole genome shotgun (WGS) entry which is preliminary data.</text>
</comment>
<dbReference type="InterPro" id="IPR016181">
    <property type="entry name" value="Acyl_CoA_acyltransferase"/>
</dbReference>